<dbReference type="InterPro" id="IPR000073">
    <property type="entry name" value="AB_hydrolase_1"/>
</dbReference>
<dbReference type="GO" id="GO:0003824">
    <property type="term" value="F:catalytic activity"/>
    <property type="evidence" value="ECO:0007669"/>
    <property type="project" value="UniProtKB-ARBA"/>
</dbReference>
<dbReference type="AlphaFoldDB" id="A0A1A3NEX6"/>
<dbReference type="Gene3D" id="3.40.50.1820">
    <property type="entry name" value="alpha/beta hydrolase"/>
    <property type="match status" value="1"/>
</dbReference>
<dbReference type="InterPro" id="IPR029058">
    <property type="entry name" value="AB_hydrolase_fold"/>
</dbReference>
<dbReference type="SUPFAM" id="SSF53474">
    <property type="entry name" value="alpha/beta-Hydrolases"/>
    <property type="match status" value="1"/>
</dbReference>
<sequence>MTRPRVVIVEGVPMSGIIAAAEDPKAVVVAIHGGGTTAMYFDCPGHPELSLLRMGPTLGFTVIALDRPGHGSSAAYPEAVQTPQQRVDLAYGAVDRILGQQPRGAGLFVLGHSGGCELATRMAADRRGAELLGLELGGTGRRYHDAAKEIMKAAEVKERPPGTRELLWEPLHLYPADILRGVTNSSTAPPYERDVALNWPHRYFPELAPQVRVPVRFTLGEHDRVYRGDDDNIAEIAEMFSQAPLFTANTQPDAGHNLSLGLNAADYHREVFAFVDDCVARGAGDEDREAG</sequence>
<feature type="domain" description="AB hydrolase-1" evidence="1">
    <location>
        <begin position="28"/>
        <end position="259"/>
    </location>
</feature>
<evidence type="ECO:0000313" key="2">
    <source>
        <dbReference type="EMBL" id="OBK19860.1"/>
    </source>
</evidence>
<accession>A0A1A3NEX6</accession>
<name>A0A1A3NEX6_MYCAS</name>
<dbReference type="OrthoDB" id="4276066at2"/>
<evidence type="ECO:0000313" key="3">
    <source>
        <dbReference type="Proteomes" id="UP000093819"/>
    </source>
</evidence>
<dbReference type="Pfam" id="PF12697">
    <property type="entry name" value="Abhydrolase_6"/>
    <property type="match status" value="1"/>
</dbReference>
<dbReference type="RefSeq" id="WP_065036424.1">
    <property type="nucleotide sequence ID" value="NZ_LZLR01000147.1"/>
</dbReference>
<organism evidence="2 3">
    <name type="scientific">Mycobacterium asiaticum</name>
    <dbReference type="NCBI Taxonomy" id="1790"/>
    <lineage>
        <taxon>Bacteria</taxon>
        <taxon>Bacillati</taxon>
        <taxon>Actinomycetota</taxon>
        <taxon>Actinomycetes</taxon>
        <taxon>Mycobacteriales</taxon>
        <taxon>Mycobacteriaceae</taxon>
        <taxon>Mycobacterium</taxon>
    </lineage>
</organism>
<gene>
    <name evidence="2" type="ORF">A5635_25835</name>
</gene>
<evidence type="ECO:0000259" key="1">
    <source>
        <dbReference type="Pfam" id="PF12697"/>
    </source>
</evidence>
<comment type="caution">
    <text evidence="2">The sequence shown here is derived from an EMBL/GenBank/DDBJ whole genome shotgun (WGS) entry which is preliminary data.</text>
</comment>
<dbReference type="Proteomes" id="UP000093819">
    <property type="component" value="Unassembled WGS sequence"/>
</dbReference>
<reference evidence="3" key="1">
    <citation type="submission" date="2016-06" db="EMBL/GenBank/DDBJ databases">
        <authorList>
            <person name="Sutton G."/>
            <person name="Brinkac L."/>
            <person name="Sanka R."/>
            <person name="Adams M."/>
            <person name="Lau E."/>
            <person name="Garcia-Basteiro A."/>
            <person name="Lopez-Varela E."/>
            <person name="Palencia S."/>
        </authorList>
    </citation>
    <scope>NUCLEOTIDE SEQUENCE [LARGE SCALE GENOMIC DNA]</scope>
    <source>
        <strain evidence="3">1245335.1</strain>
    </source>
</reference>
<protein>
    <submittedName>
        <fullName evidence="2">Thioesterase</fullName>
    </submittedName>
</protein>
<dbReference type="EMBL" id="LZLR01000147">
    <property type="protein sequence ID" value="OBK19860.1"/>
    <property type="molecule type" value="Genomic_DNA"/>
</dbReference>
<proteinExistence type="predicted"/>